<feature type="region of interest" description="Disordered" evidence="1">
    <location>
        <begin position="399"/>
        <end position="418"/>
    </location>
</feature>
<evidence type="ECO:0000259" key="3">
    <source>
        <dbReference type="SMART" id="SM00255"/>
    </source>
</evidence>
<dbReference type="InterPro" id="IPR035897">
    <property type="entry name" value="Toll_tir_struct_dom_sf"/>
</dbReference>
<dbReference type="InterPro" id="IPR011990">
    <property type="entry name" value="TPR-like_helical_dom_sf"/>
</dbReference>
<dbReference type="SMART" id="SM00255">
    <property type="entry name" value="TIR"/>
    <property type="match status" value="1"/>
</dbReference>
<dbReference type="EMBL" id="AP014946">
    <property type="protein sequence ID" value="BAT58283.1"/>
    <property type="molecule type" value="Genomic_DNA"/>
</dbReference>
<sequence>MSNLAFAEALPYGRHAEEIKPAGMAIYDAFISYSHARDKPIAAALQSLLETIGKPWYRRRSLTIFRDDACLAATPLWPAIENALTHSRYLLLLASPQAAESAWVAREIDQWLRTKNVDTILIAVTSGRLEWDDTRGDFVWDEFTPLPPNLKGRFASEPKWVELNTLRRRSPRLSRRFNDMGATLAAAIHGVTKDTLLAKEVWQQRRALMLASTVAAIMMVLGVTTAWYWRDAVQAHDLALAQQHEIVQQTQQAERTLMAAARAANAMIVGMARDLASRTDLPKDFVQNLLYRAQFLQDQIAETAAYAPDLMRSNVLALADIATALLRHGDPDGAIIAAKRAVTLAARLVEMLPQDIDRQRLLAESHERLAETFNATGNPKEARDALVIAAQLREKLAKANPGRQDLQDEYAAAQKRLG</sequence>
<dbReference type="KEGG" id="vgo:GJW-30_1_00807"/>
<dbReference type="Pfam" id="PF13676">
    <property type="entry name" value="TIR_2"/>
    <property type="match status" value="1"/>
</dbReference>
<dbReference type="Proteomes" id="UP000236884">
    <property type="component" value="Chromosome"/>
</dbReference>
<keyword evidence="2" id="KW-1133">Transmembrane helix</keyword>
<keyword evidence="5" id="KW-1185">Reference proteome</keyword>
<evidence type="ECO:0000256" key="2">
    <source>
        <dbReference type="SAM" id="Phobius"/>
    </source>
</evidence>
<name>A0A0S3PQP7_9BRAD</name>
<dbReference type="OrthoDB" id="8169573at2"/>
<evidence type="ECO:0000313" key="5">
    <source>
        <dbReference type="Proteomes" id="UP000236884"/>
    </source>
</evidence>
<dbReference type="Gene3D" id="3.40.50.10140">
    <property type="entry name" value="Toll/interleukin-1 receptor homology (TIR) domain"/>
    <property type="match status" value="1"/>
</dbReference>
<accession>A0A0S3PQP7</accession>
<dbReference type="AlphaFoldDB" id="A0A0S3PQP7"/>
<dbReference type="GO" id="GO:0007165">
    <property type="term" value="P:signal transduction"/>
    <property type="evidence" value="ECO:0007669"/>
    <property type="project" value="InterPro"/>
</dbReference>
<keyword evidence="2" id="KW-0812">Transmembrane</keyword>
<feature type="transmembrane region" description="Helical" evidence="2">
    <location>
        <begin position="207"/>
        <end position="229"/>
    </location>
</feature>
<keyword evidence="2" id="KW-0472">Membrane</keyword>
<dbReference type="SUPFAM" id="SSF52200">
    <property type="entry name" value="Toll/Interleukin receptor TIR domain"/>
    <property type="match status" value="1"/>
</dbReference>
<protein>
    <recommendedName>
        <fullName evidence="3">TIR domain-containing protein</fullName>
    </recommendedName>
</protein>
<proteinExistence type="predicted"/>
<reference evidence="4 5" key="1">
    <citation type="submission" date="2015-08" db="EMBL/GenBank/DDBJ databases">
        <title>Investigation of the bacterial diversity of lava forest soil.</title>
        <authorList>
            <person name="Lee J.S."/>
        </authorList>
    </citation>
    <scope>NUCLEOTIDE SEQUENCE [LARGE SCALE GENOMIC DNA]</scope>
    <source>
        <strain evidence="4 5">GJW-30</strain>
    </source>
</reference>
<gene>
    <name evidence="4" type="ORF">GJW-30_1_00807</name>
</gene>
<dbReference type="InterPro" id="IPR000157">
    <property type="entry name" value="TIR_dom"/>
</dbReference>
<dbReference type="Gene3D" id="1.25.40.10">
    <property type="entry name" value="Tetratricopeptide repeat domain"/>
    <property type="match status" value="1"/>
</dbReference>
<feature type="domain" description="TIR" evidence="3">
    <location>
        <begin position="26"/>
        <end position="183"/>
    </location>
</feature>
<dbReference type="SUPFAM" id="SSF48452">
    <property type="entry name" value="TPR-like"/>
    <property type="match status" value="1"/>
</dbReference>
<evidence type="ECO:0000256" key="1">
    <source>
        <dbReference type="SAM" id="MobiDB-lite"/>
    </source>
</evidence>
<evidence type="ECO:0000313" key="4">
    <source>
        <dbReference type="EMBL" id="BAT58283.1"/>
    </source>
</evidence>
<organism evidence="4 5">
    <name type="scientific">Variibacter gotjawalensis</name>
    <dbReference type="NCBI Taxonomy" id="1333996"/>
    <lineage>
        <taxon>Bacteria</taxon>
        <taxon>Pseudomonadati</taxon>
        <taxon>Pseudomonadota</taxon>
        <taxon>Alphaproteobacteria</taxon>
        <taxon>Hyphomicrobiales</taxon>
        <taxon>Nitrobacteraceae</taxon>
        <taxon>Variibacter</taxon>
    </lineage>
</organism>